<dbReference type="InterPro" id="IPR052553">
    <property type="entry name" value="CbiG_hydrolase"/>
</dbReference>
<dbReference type="EMBL" id="NRRY01000050">
    <property type="protein sequence ID" value="MBK1620842.1"/>
    <property type="molecule type" value="Genomic_DNA"/>
</dbReference>
<dbReference type="Pfam" id="PF01890">
    <property type="entry name" value="CbiG_C"/>
    <property type="match status" value="1"/>
</dbReference>
<dbReference type="InterPro" id="IPR036518">
    <property type="entry name" value="CobE/GbiG_C_sf"/>
</dbReference>
<sequence>MAQFPFPSQYSTGERPPTVAIGIGCMRGIALATLEAAVDAALRGLGPVTVIALASIERRRDEPALWQLARSHGWPLWFFSADELAVIPVARPSPSLLRSIGTASVAEAAALLAANRNGLAADPNGAPGEPPQLLVEKQAHQGVDGKWVTVAVAGIGPRP</sequence>
<comment type="caution">
    <text evidence="2">The sequence shown here is derived from an EMBL/GenBank/DDBJ whole genome shotgun (WGS) entry which is preliminary data.</text>
</comment>
<name>A0A9X0WCD8_9GAMM</name>
<dbReference type="InterPro" id="IPR002750">
    <property type="entry name" value="CobE/GbiG_C"/>
</dbReference>
<organism evidence="2 3">
    <name type="scientific">Lamprobacter modestohalophilus</name>
    <dbReference type="NCBI Taxonomy" id="1064514"/>
    <lineage>
        <taxon>Bacteria</taxon>
        <taxon>Pseudomonadati</taxon>
        <taxon>Pseudomonadota</taxon>
        <taxon>Gammaproteobacteria</taxon>
        <taxon>Chromatiales</taxon>
        <taxon>Chromatiaceae</taxon>
        <taxon>Lamprobacter</taxon>
    </lineage>
</organism>
<dbReference type="Gene3D" id="3.30.420.180">
    <property type="entry name" value="CobE/GbiG C-terminal domain"/>
    <property type="match status" value="1"/>
</dbReference>
<dbReference type="GO" id="GO:0009236">
    <property type="term" value="P:cobalamin biosynthetic process"/>
    <property type="evidence" value="ECO:0007669"/>
    <property type="project" value="InterPro"/>
</dbReference>
<feature type="domain" description="CobE/GbiG C-terminal" evidence="1">
    <location>
        <begin position="20"/>
        <end position="153"/>
    </location>
</feature>
<dbReference type="Proteomes" id="UP001138768">
    <property type="component" value="Unassembled WGS sequence"/>
</dbReference>
<protein>
    <recommendedName>
        <fullName evidence="1">CobE/GbiG C-terminal domain-containing protein</fullName>
    </recommendedName>
</protein>
<keyword evidence="3" id="KW-1185">Reference proteome</keyword>
<evidence type="ECO:0000313" key="2">
    <source>
        <dbReference type="EMBL" id="MBK1620842.1"/>
    </source>
</evidence>
<dbReference type="AlphaFoldDB" id="A0A9X0WCD8"/>
<dbReference type="PANTHER" id="PTHR37477">
    <property type="entry name" value="COBALT-PRECORRIN-5A HYDROLASE"/>
    <property type="match status" value="1"/>
</dbReference>
<gene>
    <name evidence="2" type="ORF">CKO42_20905</name>
</gene>
<accession>A0A9X0WCD8</accession>
<evidence type="ECO:0000259" key="1">
    <source>
        <dbReference type="Pfam" id="PF01890"/>
    </source>
</evidence>
<dbReference type="PANTHER" id="PTHR37477:SF1">
    <property type="entry name" value="COBALT-PRECORRIN-5A HYDROLASE"/>
    <property type="match status" value="1"/>
</dbReference>
<reference evidence="2 3" key="1">
    <citation type="journal article" date="2020" name="Microorganisms">
        <title>Osmotic Adaptation and Compatible Solute Biosynthesis of Phototrophic Bacteria as Revealed from Genome Analyses.</title>
        <authorList>
            <person name="Imhoff J.F."/>
            <person name="Rahn T."/>
            <person name="Kunzel S."/>
            <person name="Keller A."/>
            <person name="Neulinger S.C."/>
        </authorList>
    </citation>
    <scope>NUCLEOTIDE SEQUENCE [LARGE SCALE GENOMIC DNA]</scope>
    <source>
        <strain evidence="2 3">DSM 25653</strain>
    </source>
</reference>
<evidence type="ECO:0000313" key="3">
    <source>
        <dbReference type="Proteomes" id="UP001138768"/>
    </source>
</evidence>
<proteinExistence type="predicted"/>
<dbReference type="RefSeq" id="WP_200248337.1">
    <property type="nucleotide sequence ID" value="NZ_NRRY01000050.1"/>
</dbReference>
<dbReference type="SUPFAM" id="SSF159664">
    <property type="entry name" value="CobE/GbiG C-terminal domain-like"/>
    <property type="match status" value="1"/>
</dbReference>